<proteinExistence type="predicted"/>
<dbReference type="GO" id="GO:0006351">
    <property type="term" value="P:DNA-templated transcription"/>
    <property type="evidence" value="ECO:0007669"/>
    <property type="project" value="InterPro"/>
</dbReference>
<dbReference type="InterPro" id="IPR036864">
    <property type="entry name" value="Zn2-C6_fun-type_DNA-bd_sf"/>
</dbReference>
<dbReference type="InterPro" id="IPR051127">
    <property type="entry name" value="Fungal_SecMet_Regulators"/>
</dbReference>
<reference evidence="7" key="1">
    <citation type="journal article" date="2020" name="Stud. Mycol.">
        <title>101 Dothideomycetes genomes: a test case for predicting lifestyles and emergence of pathogens.</title>
        <authorList>
            <person name="Haridas S."/>
            <person name="Albert R."/>
            <person name="Binder M."/>
            <person name="Bloem J."/>
            <person name="Labutti K."/>
            <person name="Salamov A."/>
            <person name="Andreopoulos B."/>
            <person name="Baker S."/>
            <person name="Barry K."/>
            <person name="Bills G."/>
            <person name="Bluhm B."/>
            <person name="Cannon C."/>
            <person name="Castanera R."/>
            <person name="Culley D."/>
            <person name="Daum C."/>
            <person name="Ezra D."/>
            <person name="Gonzalez J."/>
            <person name="Henrissat B."/>
            <person name="Kuo A."/>
            <person name="Liang C."/>
            <person name="Lipzen A."/>
            <person name="Lutzoni F."/>
            <person name="Magnuson J."/>
            <person name="Mondo S."/>
            <person name="Nolan M."/>
            <person name="Ohm R."/>
            <person name="Pangilinan J."/>
            <person name="Park H.-J."/>
            <person name="Ramirez L."/>
            <person name="Alfaro M."/>
            <person name="Sun H."/>
            <person name="Tritt A."/>
            <person name="Yoshinaga Y."/>
            <person name="Zwiers L.-H."/>
            <person name="Turgeon B."/>
            <person name="Goodwin S."/>
            <person name="Spatafora J."/>
            <person name="Crous P."/>
            <person name="Grigoriev I."/>
        </authorList>
    </citation>
    <scope>NUCLEOTIDE SEQUENCE</scope>
    <source>
        <strain evidence="7">CBS 175.79</strain>
    </source>
</reference>
<evidence type="ECO:0000259" key="6">
    <source>
        <dbReference type="PROSITE" id="PS50048"/>
    </source>
</evidence>
<dbReference type="OrthoDB" id="2571985at2759"/>
<dbReference type="GeneID" id="54288526"/>
<dbReference type="CDD" id="cd12148">
    <property type="entry name" value="fungal_TF_MHR"/>
    <property type="match status" value="1"/>
</dbReference>
<evidence type="ECO:0000256" key="5">
    <source>
        <dbReference type="SAM" id="MobiDB-lite"/>
    </source>
</evidence>
<feature type="region of interest" description="Disordered" evidence="5">
    <location>
        <begin position="122"/>
        <end position="148"/>
    </location>
</feature>
<evidence type="ECO:0000313" key="7">
    <source>
        <dbReference type="EMBL" id="KAF2014633.1"/>
    </source>
</evidence>
<dbReference type="Pfam" id="PF04082">
    <property type="entry name" value="Fungal_trans"/>
    <property type="match status" value="1"/>
</dbReference>
<dbReference type="SMART" id="SM00906">
    <property type="entry name" value="Fungal_trans"/>
    <property type="match status" value="1"/>
</dbReference>
<dbReference type="InterPro" id="IPR001138">
    <property type="entry name" value="Zn2Cys6_DnaBD"/>
</dbReference>
<sequence length="764" mass="85527">MSSTLPYGSSSADVANGVEPLVPVKRKRQPRAAVACDICRSRKVKCDGRFPCSSCTQHAFECIYKERQQAIVHDSTAERGPSIDLYCHHHRCLTSTPNLARTSTSRCLNLAPPARSRALLEPDTPVSATDSSACETYGEPASQEKSPTQCTAAGLGSINLYTDGAEYYGRTGTFYFLSKLRAWAHSQHQPQTNAQASTSSIADDSVVNLFHSTDYSAINGTEGPEEASESRLATPRSSNAIPLSHDATPVQRFNEALTDLEIEVGRDCARLYFSNLHCIHPVLDQAAFLARCEHEVWTGKHKSPGVASSVRRRTGNRFLALYNIVLATGAITAGETSVLTGDRVLRFVERHEKDKEKFTGKAPSPSIRTARIFFERCKASLGDTFDRSCFETAQTLFLMSVFCQNALKPHACYMYSGMAIRTAFAIGIPNKLPEKTNDERLLWWALYSHEIEMSSSAGRQSFLQEPGCYSIQFPNGMISTGPSLNIIKSMVDFAHILTQVVRSTYQVEDDPGDVDLYQRSLELEGYLQDWKAKLPPELDFDTASLSEHEMVTKQKIVLKLRFLNAKVLIHRQFIISSTPHRPEHVFSCVNAAIETIRFVYENYLYRPYFRSWWYNCTYVLDAAMVLLYVILTKRSPYAFESITSDINKSLEIFKAMEVLAVARRCYDITSEVLDVATNLYRSQQGQRNNEPQDRTAMDPQDQIPDANVIGPVSEFAGENEIEDNVTGISGMSLPEELSTSLVDMNLMYNFWDDEGWSVWTSMGS</sequence>
<protein>
    <recommendedName>
        <fullName evidence="6">Zn(2)-C6 fungal-type domain-containing protein</fullName>
    </recommendedName>
</protein>
<evidence type="ECO:0000313" key="8">
    <source>
        <dbReference type="Proteomes" id="UP000799778"/>
    </source>
</evidence>
<gene>
    <name evidence="7" type="ORF">BU24DRAFT_451618</name>
</gene>
<dbReference type="Pfam" id="PF00172">
    <property type="entry name" value="Zn_clus"/>
    <property type="match status" value="1"/>
</dbReference>
<dbReference type="GO" id="GO:0000981">
    <property type="term" value="F:DNA-binding transcription factor activity, RNA polymerase II-specific"/>
    <property type="evidence" value="ECO:0007669"/>
    <property type="project" value="InterPro"/>
</dbReference>
<dbReference type="SUPFAM" id="SSF57701">
    <property type="entry name" value="Zn2/Cys6 DNA-binding domain"/>
    <property type="match status" value="1"/>
</dbReference>
<dbReference type="PROSITE" id="PS50048">
    <property type="entry name" value="ZN2_CY6_FUNGAL_2"/>
    <property type="match status" value="1"/>
</dbReference>
<evidence type="ECO:0000256" key="4">
    <source>
        <dbReference type="ARBA" id="ARBA00023242"/>
    </source>
</evidence>
<dbReference type="Proteomes" id="UP000799778">
    <property type="component" value="Unassembled WGS sequence"/>
</dbReference>
<dbReference type="Gene3D" id="4.10.240.10">
    <property type="entry name" value="Zn(2)-C6 fungal-type DNA-binding domain"/>
    <property type="match status" value="1"/>
</dbReference>
<feature type="region of interest" description="Disordered" evidence="5">
    <location>
        <begin position="683"/>
        <end position="703"/>
    </location>
</feature>
<feature type="domain" description="Zn(2)-C6 fungal-type" evidence="6">
    <location>
        <begin position="35"/>
        <end position="64"/>
    </location>
</feature>
<keyword evidence="2" id="KW-0805">Transcription regulation</keyword>
<evidence type="ECO:0000256" key="1">
    <source>
        <dbReference type="ARBA" id="ARBA00022723"/>
    </source>
</evidence>
<name>A0A6A5XNW2_9PLEO</name>
<keyword evidence="4" id="KW-0539">Nucleus</keyword>
<organism evidence="7 8">
    <name type="scientific">Aaosphaeria arxii CBS 175.79</name>
    <dbReference type="NCBI Taxonomy" id="1450172"/>
    <lineage>
        <taxon>Eukaryota</taxon>
        <taxon>Fungi</taxon>
        <taxon>Dikarya</taxon>
        <taxon>Ascomycota</taxon>
        <taxon>Pezizomycotina</taxon>
        <taxon>Dothideomycetes</taxon>
        <taxon>Pleosporomycetidae</taxon>
        <taxon>Pleosporales</taxon>
        <taxon>Pleosporales incertae sedis</taxon>
        <taxon>Aaosphaeria</taxon>
    </lineage>
</organism>
<dbReference type="PROSITE" id="PS00463">
    <property type="entry name" value="ZN2_CY6_FUNGAL_1"/>
    <property type="match status" value="1"/>
</dbReference>
<feature type="region of interest" description="Disordered" evidence="5">
    <location>
        <begin position="217"/>
        <end position="244"/>
    </location>
</feature>
<keyword evidence="1" id="KW-0479">Metal-binding</keyword>
<dbReference type="InterPro" id="IPR007219">
    <property type="entry name" value="XnlR_reg_dom"/>
</dbReference>
<keyword evidence="3" id="KW-0804">Transcription</keyword>
<dbReference type="AlphaFoldDB" id="A0A6A5XNW2"/>
<dbReference type="GO" id="GO:0000435">
    <property type="term" value="P:positive regulation of transcription from RNA polymerase II promoter by galactose"/>
    <property type="evidence" value="ECO:0007669"/>
    <property type="project" value="TreeGrafter"/>
</dbReference>
<dbReference type="PANTHER" id="PTHR47424:SF15">
    <property type="entry name" value="ZN(II)2CYS6 TRANSCRIPTION FACTOR (EUROFUNG)"/>
    <property type="match status" value="1"/>
</dbReference>
<dbReference type="GO" id="GO:0008270">
    <property type="term" value="F:zinc ion binding"/>
    <property type="evidence" value="ECO:0007669"/>
    <property type="project" value="InterPro"/>
</dbReference>
<dbReference type="GO" id="GO:0000978">
    <property type="term" value="F:RNA polymerase II cis-regulatory region sequence-specific DNA binding"/>
    <property type="evidence" value="ECO:0007669"/>
    <property type="project" value="TreeGrafter"/>
</dbReference>
<keyword evidence="8" id="KW-1185">Reference proteome</keyword>
<evidence type="ECO:0000256" key="2">
    <source>
        <dbReference type="ARBA" id="ARBA00023015"/>
    </source>
</evidence>
<dbReference type="CDD" id="cd00067">
    <property type="entry name" value="GAL4"/>
    <property type="match status" value="1"/>
</dbReference>
<dbReference type="SMART" id="SM00066">
    <property type="entry name" value="GAL4"/>
    <property type="match status" value="1"/>
</dbReference>
<dbReference type="EMBL" id="ML978070">
    <property type="protein sequence ID" value="KAF2014633.1"/>
    <property type="molecule type" value="Genomic_DNA"/>
</dbReference>
<dbReference type="PANTHER" id="PTHR47424">
    <property type="entry name" value="REGULATORY PROTEIN GAL4"/>
    <property type="match status" value="1"/>
</dbReference>
<dbReference type="RefSeq" id="XP_033382972.1">
    <property type="nucleotide sequence ID" value="XM_033531129.1"/>
</dbReference>
<dbReference type="GO" id="GO:0005634">
    <property type="term" value="C:nucleus"/>
    <property type="evidence" value="ECO:0007669"/>
    <property type="project" value="TreeGrafter"/>
</dbReference>
<evidence type="ECO:0000256" key="3">
    <source>
        <dbReference type="ARBA" id="ARBA00023163"/>
    </source>
</evidence>
<accession>A0A6A5XNW2</accession>